<evidence type="ECO:0000313" key="1">
    <source>
        <dbReference type="EMBL" id="CAG8741432.1"/>
    </source>
</evidence>
<proteinExistence type="predicted"/>
<reference evidence="1" key="1">
    <citation type="submission" date="2021-06" db="EMBL/GenBank/DDBJ databases">
        <authorList>
            <person name="Kallberg Y."/>
            <person name="Tangrot J."/>
            <person name="Rosling A."/>
        </authorList>
    </citation>
    <scope>NUCLEOTIDE SEQUENCE</scope>
    <source>
        <strain evidence="1">CL356</strain>
    </source>
</reference>
<protein>
    <submittedName>
        <fullName evidence="1">14195_t:CDS:1</fullName>
    </submittedName>
</protein>
<name>A0ACA9QEV0_9GLOM</name>
<comment type="caution">
    <text evidence="1">The sequence shown here is derived from an EMBL/GenBank/DDBJ whole genome shotgun (WGS) entry which is preliminary data.</text>
</comment>
<evidence type="ECO:0000313" key="2">
    <source>
        <dbReference type="Proteomes" id="UP000789525"/>
    </source>
</evidence>
<gene>
    <name evidence="1" type="ORF">ACOLOM_LOCUS12196</name>
</gene>
<organism evidence="1 2">
    <name type="scientific">Acaulospora colombiana</name>
    <dbReference type="NCBI Taxonomy" id="27376"/>
    <lineage>
        <taxon>Eukaryota</taxon>
        <taxon>Fungi</taxon>
        <taxon>Fungi incertae sedis</taxon>
        <taxon>Mucoromycota</taxon>
        <taxon>Glomeromycotina</taxon>
        <taxon>Glomeromycetes</taxon>
        <taxon>Diversisporales</taxon>
        <taxon>Acaulosporaceae</taxon>
        <taxon>Acaulospora</taxon>
    </lineage>
</organism>
<feature type="non-terminal residue" evidence="1">
    <location>
        <position position="1"/>
    </location>
</feature>
<keyword evidence="2" id="KW-1185">Reference proteome</keyword>
<feature type="non-terminal residue" evidence="1">
    <location>
        <position position="319"/>
    </location>
</feature>
<dbReference type="EMBL" id="CAJVPT010048120">
    <property type="protein sequence ID" value="CAG8741432.1"/>
    <property type="molecule type" value="Genomic_DNA"/>
</dbReference>
<dbReference type="Proteomes" id="UP000789525">
    <property type="component" value="Unassembled WGS sequence"/>
</dbReference>
<sequence length="319" mass="34260">PWIKNLSTISDPTGSHSMNAGGKLRDAFRILIDLLIKDEQLAPVIHKTIWAEVAKLEPGAVSVALDELVRTASDGGIGSRRCELMADTMVVITSISAIGKTNLRPSQSLTTNNSWIEVAAITRLALYVGYNSRIPAHNQLFVAETAHLITLLAGAGPVLMRVTVHGIAVNLIQSLYVSKADDPTVAPKLKQLLSEIHSAETLANFGLVSHGPVGDYGVPDTVSETLSVDTLEELTKFLMKALALGAHSSSGSNLINVWRARWMSLVISTAFHFSYIQSRAFVVMGVLATSDVDDDLLYQILVAFKNALATSLESDPATC</sequence>
<accession>A0ACA9QEV0</accession>